<dbReference type="EMBL" id="BARU01049880">
    <property type="protein sequence ID" value="GAH96998.1"/>
    <property type="molecule type" value="Genomic_DNA"/>
</dbReference>
<proteinExistence type="predicted"/>
<organism evidence="1">
    <name type="scientific">marine sediment metagenome</name>
    <dbReference type="NCBI Taxonomy" id="412755"/>
    <lineage>
        <taxon>unclassified sequences</taxon>
        <taxon>metagenomes</taxon>
        <taxon>ecological metagenomes</taxon>
    </lineage>
</organism>
<name>X1LSA6_9ZZZZ</name>
<gene>
    <name evidence="1" type="ORF">S03H2_73096</name>
</gene>
<evidence type="ECO:0000313" key="1">
    <source>
        <dbReference type="EMBL" id="GAH96998.1"/>
    </source>
</evidence>
<sequence length="32" mass="3879">QLLKRNDEIAYPFKPLEAFRIKSLSLLMKMKR</sequence>
<dbReference type="AlphaFoldDB" id="X1LSA6"/>
<feature type="non-terminal residue" evidence="1">
    <location>
        <position position="1"/>
    </location>
</feature>
<accession>X1LSA6</accession>
<protein>
    <submittedName>
        <fullName evidence="1">Uncharacterized protein</fullName>
    </submittedName>
</protein>
<comment type="caution">
    <text evidence="1">The sequence shown here is derived from an EMBL/GenBank/DDBJ whole genome shotgun (WGS) entry which is preliminary data.</text>
</comment>
<reference evidence="1" key="1">
    <citation type="journal article" date="2014" name="Front. Microbiol.">
        <title>High frequency of phylogenetically diverse reductive dehalogenase-homologous genes in deep subseafloor sedimentary metagenomes.</title>
        <authorList>
            <person name="Kawai M."/>
            <person name="Futagami T."/>
            <person name="Toyoda A."/>
            <person name="Takaki Y."/>
            <person name="Nishi S."/>
            <person name="Hori S."/>
            <person name="Arai W."/>
            <person name="Tsubouchi T."/>
            <person name="Morono Y."/>
            <person name="Uchiyama I."/>
            <person name="Ito T."/>
            <person name="Fujiyama A."/>
            <person name="Inagaki F."/>
            <person name="Takami H."/>
        </authorList>
    </citation>
    <scope>NUCLEOTIDE SEQUENCE</scope>
    <source>
        <strain evidence="1">Expedition CK06-06</strain>
    </source>
</reference>
<feature type="non-terminal residue" evidence="1">
    <location>
        <position position="32"/>
    </location>
</feature>